<accession>A0A2T0WIB3</accession>
<evidence type="ECO:0000313" key="3">
    <source>
        <dbReference type="EMBL" id="PRY86402.1"/>
    </source>
</evidence>
<dbReference type="Pfam" id="PF01266">
    <property type="entry name" value="DAO"/>
    <property type="match status" value="1"/>
</dbReference>
<dbReference type="GO" id="GO:0016491">
    <property type="term" value="F:oxidoreductase activity"/>
    <property type="evidence" value="ECO:0007669"/>
    <property type="project" value="UniProtKB-KW"/>
</dbReference>
<proteinExistence type="predicted"/>
<dbReference type="SUPFAM" id="SSF51905">
    <property type="entry name" value="FAD/NAD(P)-binding domain"/>
    <property type="match status" value="1"/>
</dbReference>
<reference evidence="3 4" key="1">
    <citation type="submission" date="2018-03" db="EMBL/GenBank/DDBJ databases">
        <title>Genomic Encyclopedia of Archaeal and Bacterial Type Strains, Phase II (KMG-II): from individual species to whole genera.</title>
        <authorList>
            <person name="Goeker M."/>
        </authorList>
    </citation>
    <scope>NUCLEOTIDE SEQUENCE [LARGE SCALE GENOMIC DNA]</scope>
    <source>
        <strain evidence="3 4">DSM 100212</strain>
    </source>
</reference>
<gene>
    <name evidence="3" type="ORF">CLV74_11241</name>
</gene>
<dbReference type="EMBL" id="PVTQ01000012">
    <property type="protein sequence ID" value="PRY86402.1"/>
    <property type="molecule type" value="Genomic_DNA"/>
</dbReference>
<evidence type="ECO:0000256" key="1">
    <source>
        <dbReference type="ARBA" id="ARBA00023002"/>
    </source>
</evidence>
<dbReference type="Proteomes" id="UP000238392">
    <property type="component" value="Unassembled WGS sequence"/>
</dbReference>
<dbReference type="PROSITE" id="PS50206">
    <property type="entry name" value="RHODANESE_3"/>
    <property type="match status" value="1"/>
</dbReference>
<feature type="domain" description="Rhodanese" evidence="2">
    <location>
        <begin position="46"/>
        <end position="82"/>
    </location>
</feature>
<dbReference type="Gene3D" id="3.50.50.60">
    <property type="entry name" value="FAD/NAD(P)-binding domain"/>
    <property type="match status" value="1"/>
</dbReference>
<dbReference type="InterPro" id="IPR036188">
    <property type="entry name" value="FAD/NAD-bd_sf"/>
</dbReference>
<dbReference type="OrthoDB" id="9806601at2"/>
<dbReference type="RefSeq" id="WP_106266612.1">
    <property type="nucleotide sequence ID" value="NZ_PVTQ01000012.1"/>
</dbReference>
<dbReference type="InterPro" id="IPR001763">
    <property type="entry name" value="Rhodanese-like_dom"/>
</dbReference>
<sequence>MQRIYEPLAYSDEGRAGCYWDSTVTPVTDPPLQGDLRADVAVIGAGFAGLNAALELRQSGAEVVVLDSGYAGWGASGRNGGFCCEGGAKAKVSTLRHQYGANVLADWDAAQTASINYVDGLLSRYGIDVDRHSHGEMLLAHSPRALEKMQRSGATVINREALAAQGIKGPEFLGGIHGPRGFALNPRKYIDGLAQACRAAGVRFAFGTTVGALQRIGSGWYLTHSTGSVSADQVLVATNGYSSDDLPDWLRARYLPVLSSIMVTRALTPVELHAQGWHSDLMSYDSRTLLHYFRLLPEGRFLFGMRGGLASTPKAEATTRARLRANFNRMFPAWAAVEATHMWSGLVCIMGDLVPFAGAVPGQNGLYAALGWHGNGVAMGSYAGKIVGQQMAGTTVSDPWPEFMGRPSRRFPLGKQRRMLMHLAYLAYGLGDRM</sequence>
<keyword evidence="1" id="KW-0560">Oxidoreductase</keyword>
<comment type="caution">
    <text evidence="3">The sequence shown here is derived from an EMBL/GenBank/DDBJ whole genome shotgun (WGS) entry which is preliminary data.</text>
</comment>
<protein>
    <submittedName>
        <fullName evidence="3">Glycine/D-amino acid oxidase-like deaminating enzyme</fullName>
    </submittedName>
</protein>
<dbReference type="Gene3D" id="3.30.9.10">
    <property type="entry name" value="D-Amino Acid Oxidase, subunit A, domain 2"/>
    <property type="match status" value="1"/>
</dbReference>
<evidence type="ECO:0000313" key="4">
    <source>
        <dbReference type="Proteomes" id="UP000238392"/>
    </source>
</evidence>
<organism evidence="3 4">
    <name type="scientific">Donghicola tyrosinivorans</name>
    <dbReference type="NCBI Taxonomy" id="1652492"/>
    <lineage>
        <taxon>Bacteria</taxon>
        <taxon>Pseudomonadati</taxon>
        <taxon>Pseudomonadota</taxon>
        <taxon>Alphaproteobacteria</taxon>
        <taxon>Rhodobacterales</taxon>
        <taxon>Roseobacteraceae</taxon>
        <taxon>Donghicola</taxon>
    </lineage>
</organism>
<name>A0A2T0WIB3_9RHOB</name>
<dbReference type="PANTHER" id="PTHR13847:SF281">
    <property type="entry name" value="FAD DEPENDENT OXIDOREDUCTASE DOMAIN-CONTAINING PROTEIN"/>
    <property type="match status" value="1"/>
</dbReference>
<dbReference type="GO" id="GO:0005737">
    <property type="term" value="C:cytoplasm"/>
    <property type="evidence" value="ECO:0007669"/>
    <property type="project" value="TreeGrafter"/>
</dbReference>
<evidence type="ECO:0000259" key="2">
    <source>
        <dbReference type="PROSITE" id="PS50206"/>
    </source>
</evidence>
<dbReference type="PANTHER" id="PTHR13847">
    <property type="entry name" value="SARCOSINE DEHYDROGENASE-RELATED"/>
    <property type="match status" value="1"/>
</dbReference>
<dbReference type="AlphaFoldDB" id="A0A2T0WIB3"/>
<dbReference type="InterPro" id="IPR006076">
    <property type="entry name" value="FAD-dep_OxRdtase"/>
</dbReference>
<keyword evidence="4" id="KW-1185">Reference proteome</keyword>